<feature type="region of interest" description="Disordered" evidence="4">
    <location>
        <begin position="140"/>
        <end position="194"/>
    </location>
</feature>
<evidence type="ECO:0000256" key="3">
    <source>
        <dbReference type="ARBA" id="ARBA00023242"/>
    </source>
</evidence>
<dbReference type="GO" id="GO:0005666">
    <property type="term" value="C:RNA polymerase III complex"/>
    <property type="evidence" value="ECO:0007669"/>
    <property type="project" value="TreeGrafter"/>
</dbReference>
<comment type="subcellular location">
    <subcellularLocation>
        <location evidence="1">Nucleus</location>
    </subcellularLocation>
</comment>
<comment type="similarity">
    <text evidence="2">Belongs to the eukaryotic RPC7 RNA polymerase subunit family.</text>
</comment>
<reference evidence="5" key="1">
    <citation type="submission" date="2018-04" db="EMBL/GenBank/DDBJ databases">
        <authorList>
            <person name="Go L.Y."/>
            <person name="Mitchell J.A."/>
        </authorList>
    </citation>
    <scope>NUCLEOTIDE SEQUENCE</scope>
    <source>
        <tissue evidence="5">Whole organism</tissue>
    </source>
</reference>
<feature type="region of interest" description="Disordered" evidence="4">
    <location>
        <begin position="1"/>
        <end position="37"/>
    </location>
</feature>
<keyword evidence="3" id="KW-0539">Nucleus</keyword>
<organism evidence="5">
    <name type="scientific">Culicoides sonorensis</name>
    <name type="common">Biting midge</name>
    <dbReference type="NCBI Taxonomy" id="179676"/>
    <lineage>
        <taxon>Eukaryota</taxon>
        <taxon>Metazoa</taxon>
        <taxon>Ecdysozoa</taxon>
        <taxon>Arthropoda</taxon>
        <taxon>Hexapoda</taxon>
        <taxon>Insecta</taxon>
        <taxon>Pterygota</taxon>
        <taxon>Neoptera</taxon>
        <taxon>Endopterygota</taxon>
        <taxon>Diptera</taxon>
        <taxon>Nematocera</taxon>
        <taxon>Chironomoidea</taxon>
        <taxon>Ceratopogonidae</taxon>
        <taxon>Ceratopogoninae</taxon>
        <taxon>Culicoides</taxon>
        <taxon>Monoculicoides</taxon>
    </lineage>
</organism>
<dbReference type="EMBL" id="UFQS01002769">
    <property type="protein sequence ID" value="SSX14639.1"/>
    <property type="molecule type" value="Genomic_DNA"/>
</dbReference>
<dbReference type="AlphaFoldDB" id="A0A336LB29"/>
<dbReference type="GO" id="GO:0006383">
    <property type="term" value="P:transcription by RNA polymerase III"/>
    <property type="evidence" value="ECO:0007669"/>
    <property type="project" value="InterPro"/>
</dbReference>
<evidence type="ECO:0000313" key="6">
    <source>
        <dbReference type="EMBL" id="SSX34036.1"/>
    </source>
</evidence>
<proteinExistence type="inferred from homology"/>
<evidence type="ECO:0000256" key="1">
    <source>
        <dbReference type="ARBA" id="ARBA00004123"/>
    </source>
</evidence>
<evidence type="ECO:0000313" key="5">
    <source>
        <dbReference type="EMBL" id="SSX14639.1"/>
    </source>
</evidence>
<reference evidence="6" key="2">
    <citation type="submission" date="2018-07" db="EMBL/GenBank/DDBJ databases">
        <authorList>
            <person name="Quirk P.G."/>
            <person name="Krulwich T.A."/>
        </authorList>
    </citation>
    <scope>NUCLEOTIDE SEQUENCE</scope>
</reference>
<dbReference type="PANTHER" id="PTHR15367:SF2">
    <property type="entry name" value="DNA-DIRECTED RNA POLYMERASE III SUBUNIT"/>
    <property type="match status" value="1"/>
</dbReference>
<dbReference type="VEuPathDB" id="VectorBase:CSON007273"/>
<dbReference type="Pfam" id="PF11705">
    <property type="entry name" value="RNA_pol_3_Rpc31"/>
    <property type="match status" value="1"/>
</dbReference>
<dbReference type="EMBL" id="UFQT01002769">
    <property type="protein sequence ID" value="SSX34036.1"/>
    <property type="molecule type" value="Genomic_DNA"/>
</dbReference>
<dbReference type="PANTHER" id="PTHR15367">
    <property type="entry name" value="DNA-DIRECTED RNA POLYMERASE III"/>
    <property type="match status" value="1"/>
</dbReference>
<accession>A0A336LB29</accession>
<evidence type="ECO:0000256" key="4">
    <source>
        <dbReference type="SAM" id="MobiDB-lite"/>
    </source>
</evidence>
<feature type="compositionally biased region" description="Acidic residues" evidence="4">
    <location>
        <begin position="150"/>
        <end position="170"/>
    </location>
</feature>
<feature type="compositionally biased region" description="Basic and acidic residues" evidence="4">
    <location>
        <begin position="140"/>
        <end position="149"/>
    </location>
</feature>
<gene>
    <name evidence="5" type="primary">CSON007273</name>
</gene>
<feature type="compositionally biased region" description="Acidic residues" evidence="4">
    <location>
        <begin position="182"/>
        <end position="194"/>
    </location>
</feature>
<sequence length="194" mass="22048">MGSRGRPGNSSFTPDQLHAFGVTNSKDSLPVQAGPPPLFPPLLSKPVKLKQTQESAFKVLCHKNIIGTMKESPYYLSREDILIERTKPNFIYSQMPAELRPNFSKKSKASDSGSKIVKKSKEFDLETRLKMLEKKESLKVKEEPVVKEEMESEEEPEADQFDTEMDDENDYGNNYFDNGEAFNEEDDLDDGPIY</sequence>
<evidence type="ECO:0000256" key="2">
    <source>
        <dbReference type="ARBA" id="ARBA00008352"/>
    </source>
</evidence>
<dbReference type="InterPro" id="IPR024661">
    <property type="entry name" value="RNA_pol_III_Rpc31"/>
</dbReference>
<name>A0A336LB29_CULSO</name>
<dbReference type="OMA" id="FIYSQMP"/>
<protein>
    <submittedName>
        <fullName evidence="5">CSON007273 protein</fullName>
    </submittedName>
</protein>